<evidence type="ECO:0000313" key="2">
    <source>
        <dbReference type="Proteomes" id="UP000799118"/>
    </source>
</evidence>
<keyword evidence="2" id="KW-1185">Reference proteome</keyword>
<name>A0A6A4GSC8_9AGAR</name>
<protein>
    <submittedName>
        <fullName evidence="1">Uncharacterized protein</fullName>
    </submittedName>
</protein>
<proteinExistence type="predicted"/>
<accession>A0A6A4GSC8</accession>
<dbReference type="AlphaFoldDB" id="A0A6A4GSC8"/>
<reference evidence="1" key="1">
    <citation type="journal article" date="2019" name="Environ. Microbiol.">
        <title>Fungal ecological strategies reflected in gene transcription - a case study of two litter decomposers.</title>
        <authorList>
            <person name="Barbi F."/>
            <person name="Kohler A."/>
            <person name="Barry K."/>
            <person name="Baskaran P."/>
            <person name="Daum C."/>
            <person name="Fauchery L."/>
            <person name="Ihrmark K."/>
            <person name="Kuo A."/>
            <person name="LaButti K."/>
            <person name="Lipzen A."/>
            <person name="Morin E."/>
            <person name="Grigoriev I.V."/>
            <person name="Henrissat B."/>
            <person name="Lindahl B."/>
            <person name="Martin F."/>
        </authorList>
    </citation>
    <scope>NUCLEOTIDE SEQUENCE</scope>
    <source>
        <strain evidence="1">JB14</strain>
    </source>
</reference>
<dbReference type="EMBL" id="ML769763">
    <property type="protein sequence ID" value="KAE9388077.1"/>
    <property type="molecule type" value="Genomic_DNA"/>
</dbReference>
<dbReference type="Proteomes" id="UP000799118">
    <property type="component" value="Unassembled WGS sequence"/>
</dbReference>
<dbReference type="OrthoDB" id="5372507at2759"/>
<sequence length="80" mass="8922">MIKALQDVQSNPSTESRLESLVRAAETLEIEDPSLIAFTQALTHLSTRRLNLKLSLHRAAFVKVELQSHLAEVESELALI</sequence>
<organism evidence="1 2">
    <name type="scientific">Gymnopus androsaceus JB14</name>
    <dbReference type="NCBI Taxonomy" id="1447944"/>
    <lineage>
        <taxon>Eukaryota</taxon>
        <taxon>Fungi</taxon>
        <taxon>Dikarya</taxon>
        <taxon>Basidiomycota</taxon>
        <taxon>Agaricomycotina</taxon>
        <taxon>Agaricomycetes</taxon>
        <taxon>Agaricomycetidae</taxon>
        <taxon>Agaricales</taxon>
        <taxon>Marasmiineae</taxon>
        <taxon>Omphalotaceae</taxon>
        <taxon>Gymnopus</taxon>
    </lineage>
</organism>
<gene>
    <name evidence="1" type="ORF">BT96DRAFT_449084</name>
</gene>
<evidence type="ECO:0000313" key="1">
    <source>
        <dbReference type="EMBL" id="KAE9388077.1"/>
    </source>
</evidence>